<gene>
    <name evidence="2" type="ORF">SAMN04487948_11034</name>
</gene>
<feature type="domain" description="DUF7995" evidence="1">
    <location>
        <begin position="1"/>
        <end position="41"/>
    </location>
</feature>
<name>A0A1H8U997_9EURY</name>
<dbReference type="Proteomes" id="UP000199126">
    <property type="component" value="Unassembled WGS sequence"/>
</dbReference>
<keyword evidence="3" id="KW-1185">Reference proteome</keyword>
<evidence type="ECO:0000313" key="3">
    <source>
        <dbReference type="Proteomes" id="UP000199126"/>
    </source>
</evidence>
<dbReference type="AlphaFoldDB" id="A0A1H8U997"/>
<protein>
    <recommendedName>
        <fullName evidence="1">DUF7995 domain-containing protein</fullName>
    </recommendedName>
</protein>
<evidence type="ECO:0000313" key="2">
    <source>
        <dbReference type="EMBL" id="SEO99842.1"/>
    </source>
</evidence>
<dbReference type="EMBL" id="FODV01000010">
    <property type="protein sequence ID" value="SEO99842.1"/>
    <property type="molecule type" value="Genomic_DNA"/>
</dbReference>
<reference evidence="3" key="1">
    <citation type="submission" date="2016-10" db="EMBL/GenBank/DDBJ databases">
        <authorList>
            <person name="Varghese N."/>
            <person name="Submissions S."/>
        </authorList>
    </citation>
    <scope>NUCLEOTIDE SEQUENCE [LARGE SCALE GENOMIC DNA]</scope>
    <source>
        <strain evidence="3">CGMCC 1.10121</strain>
    </source>
</reference>
<evidence type="ECO:0000259" key="1">
    <source>
        <dbReference type="Pfam" id="PF25958"/>
    </source>
</evidence>
<organism evidence="2 3">
    <name type="scientific">Halogranum amylolyticum</name>
    <dbReference type="NCBI Taxonomy" id="660520"/>
    <lineage>
        <taxon>Archaea</taxon>
        <taxon>Methanobacteriati</taxon>
        <taxon>Methanobacteriota</taxon>
        <taxon>Stenosarchaea group</taxon>
        <taxon>Halobacteria</taxon>
        <taxon>Halobacteriales</taxon>
        <taxon>Haloferacaceae</taxon>
    </lineage>
</organism>
<dbReference type="InterPro" id="IPR058308">
    <property type="entry name" value="DUF7995"/>
</dbReference>
<sequence length="41" mass="4489">MHLLIYVLVEVPNRDDAPTRGNAAFDRLVGVGPDTAAVFDY</sequence>
<proteinExistence type="predicted"/>
<dbReference type="Pfam" id="PF25958">
    <property type="entry name" value="DUF7995"/>
    <property type="match status" value="1"/>
</dbReference>
<accession>A0A1H8U997</accession>